<evidence type="ECO:0000313" key="1">
    <source>
        <dbReference type="EnsemblMetazoa" id="tetur05g03240.1"/>
    </source>
</evidence>
<organism evidence="1 2">
    <name type="scientific">Tetranychus urticae</name>
    <name type="common">Two-spotted spider mite</name>
    <dbReference type="NCBI Taxonomy" id="32264"/>
    <lineage>
        <taxon>Eukaryota</taxon>
        <taxon>Metazoa</taxon>
        <taxon>Ecdysozoa</taxon>
        <taxon>Arthropoda</taxon>
        <taxon>Chelicerata</taxon>
        <taxon>Arachnida</taxon>
        <taxon>Acari</taxon>
        <taxon>Acariformes</taxon>
        <taxon>Trombidiformes</taxon>
        <taxon>Prostigmata</taxon>
        <taxon>Eleutherengona</taxon>
        <taxon>Raphignathae</taxon>
        <taxon>Tetranychoidea</taxon>
        <taxon>Tetranychidae</taxon>
        <taxon>Tetranychus</taxon>
    </lineage>
</organism>
<dbReference type="Proteomes" id="UP000015104">
    <property type="component" value="Unassembled WGS sequence"/>
</dbReference>
<dbReference type="EMBL" id="CAEY01001579">
    <property type="status" value="NOT_ANNOTATED_CDS"/>
    <property type="molecule type" value="Genomic_DNA"/>
</dbReference>
<dbReference type="AlphaFoldDB" id="T1K4N5"/>
<dbReference type="EnsemblMetazoa" id="tetur05g03240.1">
    <property type="protein sequence ID" value="tetur05g03240.1"/>
    <property type="gene ID" value="tetur05g03240"/>
</dbReference>
<protein>
    <submittedName>
        <fullName evidence="1">Uncharacterized protein</fullName>
    </submittedName>
</protein>
<keyword evidence="2" id="KW-1185">Reference proteome</keyword>
<dbReference type="HOGENOM" id="CLU_3411000_0_0_1"/>
<evidence type="ECO:0000313" key="2">
    <source>
        <dbReference type="Proteomes" id="UP000015104"/>
    </source>
</evidence>
<accession>T1K4N5</accession>
<sequence>MTKSESCIEMYFAVETVSNIADCDLMYCS</sequence>
<reference evidence="1" key="2">
    <citation type="submission" date="2015-06" db="UniProtKB">
        <authorList>
            <consortium name="EnsemblMetazoa"/>
        </authorList>
    </citation>
    <scope>IDENTIFICATION</scope>
</reference>
<reference evidence="2" key="1">
    <citation type="submission" date="2011-08" db="EMBL/GenBank/DDBJ databases">
        <authorList>
            <person name="Rombauts S."/>
        </authorList>
    </citation>
    <scope>NUCLEOTIDE SEQUENCE</scope>
    <source>
        <strain evidence="2">London</strain>
    </source>
</reference>
<proteinExistence type="predicted"/>
<name>T1K4N5_TETUR</name>